<accession>A0AAP2GGS2</accession>
<evidence type="ECO:0000313" key="1">
    <source>
        <dbReference type="EMBL" id="MBT1686421.1"/>
    </source>
</evidence>
<evidence type="ECO:0008006" key="3">
    <source>
        <dbReference type="Google" id="ProtNLM"/>
    </source>
</evidence>
<evidence type="ECO:0000313" key="2">
    <source>
        <dbReference type="Proteomes" id="UP001319180"/>
    </source>
</evidence>
<protein>
    <recommendedName>
        <fullName evidence="3">DUF5017 domain-containing protein</fullName>
    </recommendedName>
</protein>
<comment type="caution">
    <text evidence="1">The sequence shown here is derived from an EMBL/GenBank/DDBJ whole genome shotgun (WGS) entry which is preliminary data.</text>
</comment>
<dbReference type="Proteomes" id="UP001319180">
    <property type="component" value="Unassembled WGS sequence"/>
</dbReference>
<name>A0AAP2GGS2_9BACT</name>
<dbReference type="PROSITE" id="PS51257">
    <property type="entry name" value="PROKAR_LIPOPROTEIN"/>
    <property type="match status" value="1"/>
</dbReference>
<keyword evidence="2" id="KW-1185">Reference proteome</keyword>
<organism evidence="1 2">
    <name type="scientific">Dawidia soli</name>
    <dbReference type="NCBI Taxonomy" id="2782352"/>
    <lineage>
        <taxon>Bacteria</taxon>
        <taxon>Pseudomonadati</taxon>
        <taxon>Bacteroidota</taxon>
        <taxon>Cytophagia</taxon>
        <taxon>Cytophagales</taxon>
        <taxon>Chryseotaleaceae</taxon>
        <taxon>Dawidia</taxon>
    </lineage>
</organism>
<reference evidence="1 2" key="1">
    <citation type="submission" date="2021-05" db="EMBL/GenBank/DDBJ databases">
        <title>A Polyphasic approach of four new species of the genus Ohtaekwangia: Ohtaekwangia histidinii sp. nov., Ohtaekwangia cretensis sp. nov., Ohtaekwangia indiensis sp. nov., Ohtaekwangia reichenbachii sp. nov. from diverse environment.</title>
        <authorList>
            <person name="Octaviana S."/>
        </authorList>
    </citation>
    <scope>NUCLEOTIDE SEQUENCE [LARGE SCALE GENOMIC DNA]</scope>
    <source>
        <strain evidence="1 2">PWU37</strain>
    </source>
</reference>
<proteinExistence type="predicted"/>
<dbReference type="EMBL" id="JAHESC010000008">
    <property type="protein sequence ID" value="MBT1686421.1"/>
    <property type="molecule type" value="Genomic_DNA"/>
</dbReference>
<dbReference type="AlphaFoldDB" id="A0AAP2GGS2"/>
<gene>
    <name evidence="1" type="ORF">KK078_07635</name>
</gene>
<dbReference type="RefSeq" id="WP_254089659.1">
    <property type="nucleotide sequence ID" value="NZ_JAHESC010000008.1"/>
</dbReference>
<sequence>MKNYLNYMAGIASLLVVFACDPYEDIYDELDARGENYDYTLVDADYNAVAKVDGGADIAKNKNFTSVGQAKEFIPHMLAAKYPKLQKGSKVQVTYKLYSPIRVDSIRPYTLTEADYNAITEPTLTLQNQSDVFKAATYVWPAVENFDLLNLKYSFPVKAANGDPAQKDSVSKVLRYNDAWLLPYVITRADYRFMGQSFDNFDNRTTAIDRIAILFNQRFLFANKDEVRFAAYAFTYTVGGARVTVDEIVMLTYTGTQWAAQQDVMPATLSFEYDGATWIPDNTIAYRLAAADYKAIAANKGLGNSDADNANSFGNFDRRSSSANYWDDTEITAGLDFLLQSLFPNAAEGQKYAVTFAVYTGSAGFETVVMIKEGGKYVRFVK</sequence>